<evidence type="ECO:0000313" key="1">
    <source>
        <dbReference type="EMBL" id="EAU41008.1"/>
    </source>
</evidence>
<dbReference type="eggNOG" id="COG3335">
    <property type="taxonomic scope" value="Bacteria"/>
</dbReference>
<keyword evidence="2" id="KW-1185">Reference proteome</keyword>
<comment type="caution">
    <text evidence="1">The sequence shown here is derived from an EMBL/GenBank/DDBJ whole genome shotgun (WGS) entry which is preliminary data.</text>
</comment>
<reference evidence="1 2" key="1">
    <citation type="journal article" date="2010" name="J. Bacteriol.">
        <title>Genome sequence of Fulvimarina pelagi HTCC2506T, a Mn(II)-oxidizing alphaproteobacterium possessing an aerobic anoxygenic photosynthetic gene cluster and Xanthorhodopsin.</title>
        <authorList>
            <person name="Kang I."/>
            <person name="Oh H.M."/>
            <person name="Lim S.I."/>
            <person name="Ferriera S."/>
            <person name="Giovannoni S.J."/>
            <person name="Cho J.C."/>
        </authorList>
    </citation>
    <scope>NUCLEOTIDE SEQUENCE [LARGE SCALE GENOMIC DNA]</scope>
    <source>
        <strain evidence="1 2">HTCC2506</strain>
    </source>
</reference>
<protein>
    <submittedName>
        <fullName evidence="1">Putative transposase</fullName>
    </submittedName>
</protein>
<evidence type="ECO:0000313" key="2">
    <source>
        <dbReference type="Proteomes" id="UP000004310"/>
    </source>
</evidence>
<organism evidence="1 2">
    <name type="scientific">Fulvimarina pelagi HTCC2506</name>
    <dbReference type="NCBI Taxonomy" id="314231"/>
    <lineage>
        <taxon>Bacteria</taxon>
        <taxon>Pseudomonadati</taxon>
        <taxon>Pseudomonadota</taxon>
        <taxon>Alphaproteobacteria</taxon>
        <taxon>Hyphomicrobiales</taxon>
        <taxon>Aurantimonadaceae</taxon>
        <taxon>Fulvimarina</taxon>
    </lineage>
</organism>
<proteinExistence type="predicted"/>
<name>Q0G1S3_9HYPH</name>
<accession>Q0G1S3</accession>
<sequence length="69" mass="7445">MRRGRRHTFKHSNDPAFVKMLCDVNGLNVGPPAPAVVLSVDEKSQIQALDCTQTGLPAKTGAARRDDDA</sequence>
<dbReference type="EMBL" id="AATP01000004">
    <property type="protein sequence ID" value="EAU41008.1"/>
    <property type="molecule type" value="Genomic_DNA"/>
</dbReference>
<dbReference type="AlphaFoldDB" id="Q0G1S3"/>
<gene>
    <name evidence="1" type="ORF">FP2506_12114</name>
</gene>
<dbReference type="Proteomes" id="UP000004310">
    <property type="component" value="Unassembled WGS sequence"/>
</dbReference>
<dbReference type="HOGENOM" id="CLU_2769900_0_0_5"/>